<dbReference type="RefSeq" id="WP_099384359.1">
    <property type="nucleotide sequence ID" value="NZ_PEBD01000010.1"/>
</dbReference>
<comment type="catalytic activity">
    <reaction evidence="2">
        <text>D-mannitol 1-phosphate + NAD(+) = beta-D-fructose 6-phosphate + NADH + H(+)</text>
        <dbReference type="Rhea" id="RHEA:19661"/>
        <dbReference type="ChEBI" id="CHEBI:15378"/>
        <dbReference type="ChEBI" id="CHEBI:57540"/>
        <dbReference type="ChEBI" id="CHEBI:57634"/>
        <dbReference type="ChEBI" id="CHEBI:57945"/>
        <dbReference type="ChEBI" id="CHEBI:61381"/>
        <dbReference type="EC" id="1.1.1.17"/>
    </reaction>
</comment>
<dbReference type="InterPro" id="IPR000669">
    <property type="entry name" value="Mannitol_DH"/>
</dbReference>
<evidence type="ECO:0000313" key="5">
    <source>
        <dbReference type="EMBL" id="PHV66089.1"/>
    </source>
</evidence>
<dbReference type="AlphaFoldDB" id="A0A2G3PJT6"/>
<keyword evidence="1" id="KW-0560">Oxidoreductase</keyword>
<dbReference type="Pfam" id="PF01232">
    <property type="entry name" value="Mannitol_dh"/>
    <property type="match status" value="1"/>
</dbReference>
<evidence type="ECO:0000259" key="3">
    <source>
        <dbReference type="Pfam" id="PF01232"/>
    </source>
</evidence>
<protein>
    <submittedName>
        <fullName evidence="5">Mannitol dehydrogenase</fullName>
    </submittedName>
</protein>
<dbReference type="Gene3D" id="3.40.50.720">
    <property type="entry name" value="NAD(P)-binding Rossmann-like Domain"/>
    <property type="match status" value="1"/>
</dbReference>
<feature type="domain" description="Mannitol dehydrogenase N-terminal" evidence="3">
    <location>
        <begin position="27"/>
        <end position="278"/>
    </location>
</feature>
<dbReference type="InterPro" id="IPR050988">
    <property type="entry name" value="Mannitol_DH/Oxidoreductase"/>
</dbReference>
<evidence type="ECO:0000259" key="4">
    <source>
        <dbReference type="Pfam" id="PF08125"/>
    </source>
</evidence>
<dbReference type="PANTHER" id="PTHR43362:SF1">
    <property type="entry name" value="MANNITOL DEHYDROGENASE 2-RELATED"/>
    <property type="match status" value="1"/>
</dbReference>
<evidence type="ECO:0000313" key="6">
    <source>
        <dbReference type="Proteomes" id="UP000225108"/>
    </source>
</evidence>
<dbReference type="Gene3D" id="1.10.1040.10">
    <property type="entry name" value="N-(1-d-carboxylethyl)-l-norvaline Dehydrogenase, domain 2"/>
    <property type="match status" value="1"/>
</dbReference>
<dbReference type="PRINTS" id="PR00084">
    <property type="entry name" value="MTLDHDRGNASE"/>
</dbReference>
<reference evidence="5 6" key="1">
    <citation type="submission" date="2017-10" db="EMBL/GenBank/DDBJ databases">
        <title>The draft genome sequence of Williamsia sp. BULT 1.1 isolated from the semi-arid grassland soils from South Africa.</title>
        <authorList>
            <person name="Kabwe M.H."/>
            <person name="Govender N."/>
            <person name="Mutseka Lunga P."/>
            <person name="Vikram S."/>
            <person name="Makhalanyane T.P."/>
        </authorList>
    </citation>
    <scope>NUCLEOTIDE SEQUENCE [LARGE SCALE GENOMIC DNA]</scope>
    <source>
        <strain evidence="5 6">BULT 1.1</strain>
    </source>
</reference>
<dbReference type="SUPFAM" id="SSF48179">
    <property type="entry name" value="6-phosphogluconate dehydrogenase C-terminal domain-like"/>
    <property type="match status" value="1"/>
</dbReference>
<dbReference type="InterPro" id="IPR036291">
    <property type="entry name" value="NAD(P)-bd_dom_sf"/>
</dbReference>
<dbReference type="InterPro" id="IPR013328">
    <property type="entry name" value="6PGD_dom2"/>
</dbReference>
<dbReference type="InterPro" id="IPR008927">
    <property type="entry name" value="6-PGluconate_DH-like_C_sf"/>
</dbReference>
<sequence>MKLDNASLADLVAVPKPEYDRTQLGCGIVHFGVGGFHRAHQAMYVDALLTSDPASRNWAICGVGVLPGDVHMRDALVPQDGLYTLTLKHPGGAVQTSVVGSIAEYLFAPDDPAAVIDKLADPATRIVSLTITEGGYNFSSATGEFDLANPAIQADLQPGAVPSTTFGLVVEALGRRRDAGHRSFTVMSCDNIEGNGDIARRTFTAFACSKDPGLAEWISENTAFPNSMVDRITPATPPELGDEVQARTGITDRWPVVAEPFTQWVLEDSFSAGRPRLESVGVQVVSDVGPYELMKLRLLNAGHQTLCYFGHLMGYRLVHDAAQDPLIRRLLLGYMNNEARHTLLPLAGVDVDAYIETLIERFSNPSIADTIARLCQYSSDRIPKWLLPVIRQQLQAGGDVVLAAAVVASWTRYAEGVDEAGEPIDVVDPLVDSLVPLAVRSRNEPLAFVQNRELFGDLADENRFVRPYLWTLESLRRNGARETLQQLLVENNDPRGV</sequence>
<dbReference type="PANTHER" id="PTHR43362">
    <property type="entry name" value="MANNITOL DEHYDROGENASE DSF1-RELATED"/>
    <property type="match status" value="1"/>
</dbReference>
<evidence type="ECO:0000256" key="1">
    <source>
        <dbReference type="ARBA" id="ARBA00023002"/>
    </source>
</evidence>
<dbReference type="EMBL" id="PEBD01000010">
    <property type="protein sequence ID" value="PHV66089.1"/>
    <property type="molecule type" value="Genomic_DNA"/>
</dbReference>
<accession>A0A2G3PJT6</accession>
<proteinExistence type="predicted"/>
<gene>
    <name evidence="5" type="ORF">CSW57_20895</name>
</gene>
<dbReference type="GO" id="GO:0008926">
    <property type="term" value="F:mannitol-1-phosphate 5-dehydrogenase activity"/>
    <property type="evidence" value="ECO:0007669"/>
    <property type="project" value="UniProtKB-EC"/>
</dbReference>
<dbReference type="Pfam" id="PF08125">
    <property type="entry name" value="Mannitol_dh_C"/>
    <property type="match status" value="1"/>
</dbReference>
<evidence type="ECO:0000256" key="2">
    <source>
        <dbReference type="ARBA" id="ARBA00048615"/>
    </source>
</evidence>
<feature type="domain" description="Mannitol dehydrogenase C-terminal" evidence="4">
    <location>
        <begin position="287"/>
        <end position="468"/>
    </location>
</feature>
<dbReference type="Proteomes" id="UP000225108">
    <property type="component" value="Unassembled WGS sequence"/>
</dbReference>
<organism evidence="5 6">
    <name type="scientific">Williamsia marianensis</name>
    <dbReference type="NCBI Taxonomy" id="85044"/>
    <lineage>
        <taxon>Bacteria</taxon>
        <taxon>Bacillati</taxon>
        <taxon>Actinomycetota</taxon>
        <taxon>Actinomycetes</taxon>
        <taxon>Mycobacteriales</taxon>
        <taxon>Nocardiaceae</taxon>
        <taxon>Williamsia</taxon>
    </lineage>
</organism>
<dbReference type="SUPFAM" id="SSF51735">
    <property type="entry name" value="NAD(P)-binding Rossmann-fold domains"/>
    <property type="match status" value="1"/>
</dbReference>
<dbReference type="InterPro" id="IPR013131">
    <property type="entry name" value="Mannitol_DH_N"/>
</dbReference>
<comment type="caution">
    <text evidence="5">The sequence shown here is derived from an EMBL/GenBank/DDBJ whole genome shotgun (WGS) entry which is preliminary data.</text>
</comment>
<name>A0A2G3PJT6_WILMA</name>
<dbReference type="InterPro" id="IPR013118">
    <property type="entry name" value="Mannitol_DH_C"/>
</dbReference>